<comment type="caution">
    <text evidence="1">The sequence shown here is derived from an EMBL/GenBank/DDBJ whole genome shotgun (WGS) entry which is preliminary data.</text>
</comment>
<reference evidence="1 2" key="1">
    <citation type="journal article" date="2014" name="MBio">
        <title>New insights into dissemination and variation of the health care-associated pathogen Acinetobacter baumannii from genomic analysis.</title>
        <authorList>
            <person name="Wright M.S."/>
            <person name="Haft D.H."/>
            <person name="Harkins D.M."/>
            <person name="Perez F."/>
            <person name="Hujer K.M."/>
            <person name="Bajaksouzian S."/>
            <person name="Benard M.F."/>
            <person name="Jacobs M.R."/>
            <person name="Bonomo R.A."/>
            <person name="Adams M.D."/>
        </authorList>
    </citation>
    <scope>NUCLEOTIDE SEQUENCE [LARGE SCALE GENOMIC DNA]</scope>
    <source>
        <strain evidence="1 2">UH5307</strain>
    </source>
</reference>
<gene>
    <name evidence="1" type="ORF">P669_2010</name>
</gene>
<protein>
    <submittedName>
        <fullName evidence="1">Uncharacterized protein</fullName>
    </submittedName>
</protein>
<accession>A0ABC9V077</accession>
<evidence type="ECO:0000313" key="1">
    <source>
        <dbReference type="EMBL" id="ETQ82679.1"/>
    </source>
</evidence>
<dbReference type="EMBL" id="AYFO01000091">
    <property type="protein sequence ID" value="ETQ82679.1"/>
    <property type="molecule type" value="Genomic_DNA"/>
</dbReference>
<dbReference type="Proteomes" id="UP000018906">
    <property type="component" value="Unassembled WGS sequence"/>
</dbReference>
<sequence length="64" mass="7197">MLERLELASMKRLIPANAKYAPNEKAPHVGACFGISSERRLCSLPWAWAVDLKVLTLMVEIPFL</sequence>
<name>A0ABC9V077_ACIBA</name>
<dbReference type="AlphaFoldDB" id="A0ABC9V077"/>
<evidence type="ECO:0000313" key="2">
    <source>
        <dbReference type="Proteomes" id="UP000018906"/>
    </source>
</evidence>
<proteinExistence type="predicted"/>
<organism evidence="1 2">
    <name type="scientific">Acinetobacter baumannii UH5307</name>
    <dbReference type="NCBI Taxonomy" id="1398973"/>
    <lineage>
        <taxon>Bacteria</taxon>
        <taxon>Pseudomonadati</taxon>
        <taxon>Pseudomonadota</taxon>
        <taxon>Gammaproteobacteria</taxon>
        <taxon>Moraxellales</taxon>
        <taxon>Moraxellaceae</taxon>
        <taxon>Acinetobacter</taxon>
        <taxon>Acinetobacter calcoaceticus/baumannii complex</taxon>
    </lineage>
</organism>